<gene>
    <name evidence="1" type="ORF">SBA5_540001</name>
</gene>
<name>A0A2N9LSR0_9BACT</name>
<evidence type="ECO:0000313" key="1">
    <source>
        <dbReference type="EMBL" id="SPE26244.1"/>
    </source>
</evidence>
<sequence>MPIIVPLSCVAGIVYVSRRIAFNCSFAQLRFAKLKVSQILICPDMPAPQKVFRSFSIIPGGRPARLTFEVCPPASVPVWRCYVARLGAQSAKSRKNGSKSGSKSRFKCPKNAFKPSFAKLSATLWLNS</sequence>
<organism evidence="1 2">
    <name type="scientific">Candidatus Sulfuritelmatomonas gaucii</name>
    <dbReference type="NCBI Taxonomy" id="2043161"/>
    <lineage>
        <taxon>Bacteria</taxon>
        <taxon>Pseudomonadati</taxon>
        <taxon>Acidobacteriota</taxon>
        <taxon>Terriglobia</taxon>
        <taxon>Terriglobales</taxon>
        <taxon>Acidobacteriaceae</taxon>
        <taxon>Candidatus Sulfuritelmatomonas</taxon>
    </lineage>
</organism>
<dbReference type="EMBL" id="OKRB01000113">
    <property type="protein sequence ID" value="SPE26244.1"/>
    <property type="molecule type" value="Genomic_DNA"/>
</dbReference>
<evidence type="ECO:0000313" key="2">
    <source>
        <dbReference type="Proteomes" id="UP000239735"/>
    </source>
</evidence>
<dbReference type="AlphaFoldDB" id="A0A2N9LSR0"/>
<dbReference type="Proteomes" id="UP000239735">
    <property type="component" value="Unassembled WGS sequence"/>
</dbReference>
<accession>A0A2N9LSR0</accession>
<proteinExistence type="predicted"/>
<reference evidence="2" key="1">
    <citation type="submission" date="2018-02" db="EMBL/GenBank/DDBJ databases">
        <authorList>
            <person name="Hausmann B."/>
        </authorList>
    </citation>
    <scope>NUCLEOTIDE SEQUENCE [LARGE SCALE GENOMIC DNA]</scope>
    <source>
        <strain evidence="2">Peat soil MAG SbA5</strain>
    </source>
</reference>
<protein>
    <submittedName>
        <fullName evidence="1">Uncharacterized protein</fullName>
    </submittedName>
</protein>